<dbReference type="KEGG" id="bmet:BMMGA3_02405"/>
<dbReference type="eggNOG" id="COG2003">
    <property type="taxonomic scope" value="Bacteria"/>
</dbReference>
<keyword evidence="6" id="KW-0482">Metalloprotease</keyword>
<dbReference type="Proteomes" id="UP000027602">
    <property type="component" value="Chromosome"/>
</dbReference>
<proteinExistence type="inferred from homology"/>
<dbReference type="PANTHER" id="PTHR30471">
    <property type="entry name" value="DNA REPAIR PROTEIN RADC"/>
    <property type="match status" value="1"/>
</dbReference>
<sequence>MVGLHRAHVGSLNASIVHPREVMKAAILNNAASIIVSHQHPCGDTTPSREDIEVTKRLAEAGRIIGIEVLDHVIVSYTGNYVSLKEKGYL</sequence>
<keyword evidence="5" id="KW-0862">Zinc</keyword>
<gene>
    <name evidence="8" type="ORF">BMMGA3_02405</name>
</gene>
<evidence type="ECO:0000256" key="5">
    <source>
        <dbReference type="ARBA" id="ARBA00022833"/>
    </source>
</evidence>
<dbReference type="PROSITE" id="PS50249">
    <property type="entry name" value="MPN"/>
    <property type="match status" value="1"/>
</dbReference>
<evidence type="ECO:0000256" key="6">
    <source>
        <dbReference type="ARBA" id="ARBA00023049"/>
    </source>
</evidence>
<evidence type="ECO:0000313" key="9">
    <source>
        <dbReference type="Proteomes" id="UP000027602"/>
    </source>
</evidence>
<dbReference type="InterPro" id="IPR037518">
    <property type="entry name" value="MPN"/>
</dbReference>
<dbReference type="STRING" id="796606.BMMGA3_02405"/>
<dbReference type="PANTHER" id="PTHR30471:SF3">
    <property type="entry name" value="UPF0758 PROTEIN YEES-RELATED"/>
    <property type="match status" value="1"/>
</dbReference>
<evidence type="ECO:0000256" key="2">
    <source>
        <dbReference type="ARBA" id="ARBA00022670"/>
    </source>
</evidence>
<dbReference type="GO" id="GO:0008237">
    <property type="term" value="F:metallopeptidase activity"/>
    <property type="evidence" value="ECO:0007669"/>
    <property type="project" value="UniProtKB-KW"/>
</dbReference>
<evidence type="ECO:0000256" key="1">
    <source>
        <dbReference type="ARBA" id="ARBA00010243"/>
    </source>
</evidence>
<dbReference type="Pfam" id="PF04002">
    <property type="entry name" value="RadC"/>
    <property type="match status" value="1"/>
</dbReference>
<dbReference type="AlphaFoldDB" id="A0A068LMI9"/>
<feature type="domain" description="MPN" evidence="7">
    <location>
        <begin position="1"/>
        <end position="90"/>
    </location>
</feature>
<dbReference type="HOGENOM" id="CLU_073529_3_2_9"/>
<dbReference type="InterPro" id="IPR025657">
    <property type="entry name" value="RadC_JAB"/>
</dbReference>
<organism evidence="8 9">
    <name type="scientific">Bacillus methanolicus (strain MGA3 / ATCC 53907)</name>
    <dbReference type="NCBI Taxonomy" id="796606"/>
    <lineage>
        <taxon>Bacteria</taxon>
        <taxon>Bacillati</taxon>
        <taxon>Bacillota</taxon>
        <taxon>Bacilli</taxon>
        <taxon>Bacillales</taxon>
        <taxon>Bacillaceae</taxon>
        <taxon>Bacillus</taxon>
    </lineage>
</organism>
<keyword evidence="9" id="KW-1185">Reference proteome</keyword>
<evidence type="ECO:0000256" key="3">
    <source>
        <dbReference type="ARBA" id="ARBA00022723"/>
    </source>
</evidence>
<comment type="similarity">
    <text evidence="1">Belongs to the UPF0758 family.</text>
</comment>
<reference evidence="8 9" key="1">
    <citation type="journal article" date="2015" name="BMC Genomics">
        <title>Transcriptome analysis of thermophilic methylotrophic Bacillus methanolicus MGA3 using RNA-sequencing provides detailed insights into its previously uncharted transcriptional landscape.</title>
        <authorList>
            <person name="Irla M."/>
            <person name="Neshat A."/>
            <person name="Brautaset T."/>
            <person name="Ruckert C."/>
            <person name="Kalinowski J."/>
            <person name="Wendisch V.F."/>
        </authorList>
    </citation>
    <scope>NUCLEOTIDE SEQUENCE [LARGE SCALE GENOMIC DNA]</scope>
    <source>
        <strain evidence="9">MGA3 / ATCC 53907</strain>
    </source>
</reference>
<protein>
    <recommendedName>
        <fullName evidence="7">MPN domain-containing protein</fullName>
    </recommendedName>
</protein>
<name>A0A068LMI9_BACMM</name>
<dbReference type="Gene3D" id="3.40.140.10">
    <property type="entry name" value="Cytidine Deaminase, domain 2"/>
    <property type="match status" value="1"/>
</dbReference>
<keyword evidence="2" id="KW-0645">Protease</keyword>
<dbReference type="EMBL" id="CP007739">
    <property type="protein sequence ID" value="AIE58949.1"/>
    <property type="molecule type" value="Genomic_DNA"/>
</dbReference>
<keyword evidence="4" id="KW-0378">Hydrolase</keyword>
<evidence type="ECO:0000313" key="8">
    <source>
        <dbReference type="EMBL" id="AIE58949.1"/>
    </source>
</evidence>
<dbReference type="GO" id="GO:0046872">
    <property type="term" value="F:metal ion binding"/>
    <property type="evidence" value="ECO:0007669"/>
    <property type="project" value="UniProtKB-KW"/>
</dbReference>
<evidence type="ECO:0000259" key="7">
    <source>
        <dbReference type="PROSITE" id="PS50249"/>
    </source>
</evidence>
<evidence type="ECO:0000256" key="4">
    <source>
        <dbReference type="ARBA" id="ARBA00022801"/>
    </source>
</evidence>
<dbReference type="CDD" id="cd08071">
    <property type="entry name" value="MPN_DUF2466"/>
    <property type="match status" value="1"/>
</dbReference>
<dbReference type="GO" id="GO:0006508">
    <property type="term" value="P:proteolysis"/>
    <property type="evidence" value="ECO:0007669"/>
    <property type="project" value="UniProtKB-KW"/>
</dbReference>
<keyword evidence="3" id="KW-0479">Metal-binding</keyword>
<dbReference type="InterPro" id="IPR001405">
    <property type="entry name" value="UPF0758"/>
</dbReference>
<accession>A0A068LMI9</accession>